<evidence type="ECO:0000313" key="1">
    <source>
        <dbReference type="EMBL" id="OCT87840.1"/>
    </source>
</evidence>
<proteinExistence type="predicted"/>
<gene>
    <name evidence="1" type="ORF">XELAEV_18021540mg</name>
</gene>
<organism evidence="1 2">
    <name type="scientific">Xenopus laevis</name>
    <name type="common">African clawed frog</name>
    <dbReference type="NCBI Taxonomy" id="8355"/>
    <lineage>
        <taxon>Eukaryota</taxon>
        <taxon>Metazoa</taxon>
        <taxon>Chordata</taxon>
        <taxon>Craniata</taxon>
        <taxon>Vertebrata</taxon>
        <taxon>Euteleostomi</taxon>
        <taxon>Amphibia</taxon>
        <taxon>Batrachia</taxon>
        <taxon>Anura</taxon>
        <taxon>Pipoidea</taxon>
        <taxon>Pipidae</taxon>
        <taxon>Xenopodinae</taxon>
        <taxon>Xenopus</taxon>
        <taxon>Xenopus</taxon>
    </lineage>
</organism>
<dbReference type="EMBL" id="CM004471">
    <property type="protein sequence ID" value="OCT87840.1"/>
    <property type="molecule type" value="Genomic_DNA"/>
</dbReference>
<sequence>MAFPSVSHIPRTCQLCGCSYLYVSHNVNRCINSVSLQKQFFLKKKAKKGQCSKYIKMCVCCRPGCFSMYGIPFFFISMHVDTILRHGSFNLAEDIYSQACLSRMGCHLGVEPAGANISTTRVFYCIIHLIERRHGRFLNGKISGTCPGIEGLGGLWINELQTWLRSTYRNDE</sequence>
<protein>
    <submittedName>
        <fullName evidence="1">Uncharacterized protein</fullName>
    </submittedName>
</protein>
<accession>A0A974DBE4</accession>
<name>A0A974DBE4_XENLA</name>
<evidence type="ECO:0000313" key="2">
    <source>
        <dbReference type="Proteomes" id="UP000694892"/>
    </source>
</evidence>
<dbReference type="AlphaFoldDB" id="A0A974DBE4"/>
<dbReference type="Proteomes" id="UP000694892">
    <property type="component" value="Chromosome 3S"/>
</dbReference>
<reference evidence="2" key="1">
    <citation type="journal article" date="2016" name="Nature">
        <title>Genome evolution in the allotetraploid frog Xenopus laevis.</title>
        <authorList>
            <person name="Session A.M."/>
            <person name="Uno Y."/>
            <person name="Kwon T."/>
            <person name="Chapman J.A."/>
            <person name="Toyoda A."/>
            <person name="Takahashi S."/>
            <person name="Fukui A."/>
            <person name="Hikosaka A."/>
            <person name="Suzuki A."/>
            <person name="Kondo M."/>
            <person name="van Heeringen S.J."/>
            <person name="Quigley I."/>
            <person name="Heinz S."/>
            <person name="Ogino H."/>
            <person name="Ochi H."/>
            <person name="Hellsten U."/>
            <person name="Lyons J.B."/>
            <person name="Simakov O."/>
            <person name="Putnam N."/>
            <person name="Stites J."/>
            <person name="Kuroki Y."/>
            <person name="Tanaka T."/>
            <person name="Michiue T."/>
            <person name="Watanabe M."/>
            <person name="Bogdanovic O."/>
            <person name="Lister R."/>
            <person name="Georgiou G."/>
            <person name="Paranjpe S.S."/>
            <person name="van Kruijsbergen I."/>
            <person name="Shu S."/>
            <person name="Carlson J."/>
            <person name="Kinoshita T."/>
            <person name="Ohta Y."/>
            <person name="Mawaribuchi S."/>
            <person name="Jenkins J."/>
            <person name="Grimwood J."/>
            <person name="Schmutz J."/>
            <person name="Mitros T."/>
            <person name="Mozaffari S.V."/>
            <person name="Suzuki Y."/>
            <person name="Haramoto Y."/>
            <person name="Yamamoto T.S."/>
            <person name="Takagi C."/>
            <person name="Heald R."/>
            <person name="Miller K."/>
            <person name="Haudenschild C."/>
            <person name="Kitzman J."/>
            <person name="Nakayama T."/>
            <person name="Izutsu Y."/>
            <person name="Robert J."/>
            <person name="Fortriede J."/>
            <person name="Burns K."/>
            <person name="Lotay V."/>
            <person name="Karimi K."/>
            <person name="Yasuoka Y."/>
            <person name="Dichmann D.S."/>
            <person name="Flajnik M.F."/>
            <person name="Houston D.W."/>
            <person name="Shendure J."/>
            <person name="DuPasquier L."/>
            <person name="Vize P.D."/>
            <person name="Zorn A.M."/>
            <person name="Ito M."/>
            <person name="Marcotte E.M."/>
            <person name="Wallingford J.B."/>
            <person name="Ito Y."/>
            <person name="Asashima M."/>
            <person name="Ueno N."/>
            <person name="Matsuda Y."/>
            <person name="Veenstra G.J."/>
            <person name="Fujiyama A."/>
            <person name="Harland R.M."/>
            <person name="Taira M."/>
            <person name="Rokhsar D.S."/>
        </authorList>
    </citation>
    <scope>NUCLEOTIDE SEQUENCE [LARGE SCALE GENOMIC DNA]</scope>
    <source>
        <strain evidence="2">J</strain>
    </source>
</reference>